<proteinExistence type="inferred from homology"/>
<dbReference type="InterPro" id="IPR011650">
    <property type="entry name" value="Peptidase_M20_dimer"/>
</dbReference>
<dbReference type="EMBL" id="FIZX01000002">
    <property type="protein sequence ID" value="CZF83216.1"/>
    <property type="molecule type" value="Genomic_DNA"/>
</dbReference>
<dbReference type="PANTHER" id="PTHR32494:SF19">
    <property type="entry name" value="ALLANTOATE DEIMINASE-RELATED"/>
    <property type="match status" value="1"/>
</dbReference>
<evidence type="ECO:0000256" key="3">
    <source>
        <dbReference type="ARBA" id="ARBA00011738"/>
    </source>
</evidence>
<feature type="binding site" evidence="8">
    <location>
        <position position="273"/>
    </location>
    <ligand>
        <name>allantoate</name>
        <dbReference type="ChEBI" id="CHEBI:17536"/>
    </ligand>
</feature>
<feature type="binding site" evidence="7">
    <location>
        <position position="90"/>
    </location>
    <ligand>
        <name>Zn(2+)</name>
        <dbReference type="ChEBI" id="CHEBI:29105"/>
        <label>1</label>
    </ligand>
</feature>
<keyword evidence="5 10" id="KW-0378">Hydrolase</keyword>
<dbReference type="NCBIfam" id="NF006775">
    <property type="entry name" value="PRK09290.2-5"/>
    <property type="match status" value="1"/>
</dbReference>
<dbReference type="Pfam" id="PF01546">
    <property type="entry name" value="Peptidase_M20"/>
    <property type="match status" value="1"/>
</dbReference>
<evidence type="ECO:0000259" key="9">
    <source>
        <dbReference type="Pfam" id="PF07687"/>
    </source>
</evidence>
<gene>
    <name evidence="10" type="primary">amaB</name>
    <name evidence="10" type="ORF">GCE9029_03701</name>
</gene>
<feature type="binding site" evidence="8">
    <location>
        <position position="214"/>
    </location>
    <ligand>
        <name>allantoate</name>
        <dbReference type="ChEBI" id="CHEBI:17536"/>
    </ligand>
</feature>
<accession>A0A128FA81</accession>
<comment type="cofactor">
    <cofactor evidence="1">
        <name>Mn(2+)</name>
        <dbReference type="ChEBI" id="CHEBI:29035"/>
    </cofactor>
</comment>
<keyword evidence="7" id="KW-0862">Zinc</keyword>
<evidence type="ECO:0000313" key="10">
    <source>
        <dbReference type="EMBL" id="CZF83216.1"/>
    </source>
</evidence>
<dbReference type="STRING" id="1796497.GCE9029_03701"/>
<feature type="binding site" evidence="7">
    <location>
        <position position="90"/>
    </location>
    <ligand>
        <name>Zn(2+)</name>
        <dbReference type="ChEBI" id="CHEBI:29105"/>
        <label>2</label>
    </ligand>
</feature>
<dbReference type="GO" id="GO:0046872">
    <property type="term" value="F:metal ion binding"/>
    <property type="evidence" value="ECO:0007669"/>
    <property type="project" value="UniProtKB-KW"/>
</dbReference>
<dbReference type="Gene3D" id="3.30.70.360">
    <property type="match status" value="1"/>
</dbReference>
<comment type="cofactor">
    <cofactor evidence="7">
        <name>Zn(2+)</name>
        <dbReference type="ChEBI" id="CHEBI:29105"/>
    </cofactor>
    <text evidence="7">Binds 2 Zn(2+) ions per subunit.</text>
</comment>
<dbReference type="RefSeq" id="WP_062665472.1">
    <property type="nucleotide sequence ID" value="NZ_FIZX01000002.1"/>
</dbReference>
<feature type="binding site" evidence="7">
    <location>
        <position position="79"/>
    </location>
    <ligand>
        <name>Zn(2+)</name>
        <dbReference type="ChEBI" id="CHEBI:29105"/>
        <label>1</label>
    </ligand>
</feature>
<keyword evidence="6" id="KW-0464">Manganese</keyword>
<evidence type="ECO:0000256" key="2">
    <source>
        <dbReference type="ARBA" id="ARBA00006153"/>
    </source>
</evidence>
<dbReference type="Gene3D" id="3.40.630.10">
    <property type="entry name" value="Zn peptidases"/>
    <property type="match status" value="1"/>
</dbReference>
<evidence type="ECO:0000313" key="11">
    <source>
        <dbReference type="Proteomes" id="UP000071641"/>
    </source>
</evidence>
<evidence type="ECO:0000256" key="5">
    <source>
        <dbReference type="ARBA" id="ARBA00022801"/>
    </source>
</evidence>
<evidence type="ECO:0000256" key="6">
    <source>
        <dbReference type="ARBA" id="ARBA00023211"/>
    </source>
</evidence>
<dbReference type="NCBIfam" id="TIGR01879">
    <property type="entry name" value="hydantase"/>
    <property type="match status" value="1"/>
</dbReference>
<comment type="similarity">
    <text evidence="2">Belongs to the peptidase M20 family.</text>
</comment>
<comment type="subunit">
    <text evidence="3">Homodimer.</text>
</comment>
<feature type="binding site" evidence="8">
    <location>
        <position position="286"/>
    </location>
    <ligand>
        <name>allantoate</name>
        <dbReference type="ChEBI" id="CHEBI:17536"/>
    </ligand>
</feature>
<feature type="binding site" evidence="7">
    <location>
        <position position="380"/>
    </location>
    <ligand>
        <name>Zn(2+)</name>
        <dbReference type="ChEBI" id="CHEBI:29105"/>
        <label>2</label>
    </ligand>
</feature>
<dbReference type="OrthoDB" id="9808195at2"/>
<evidence type="ECO:0000256" key="1">
    <source>
        <dbReference type="ARBA" id="ARBA00001936"/>
    </source>
</evidence>
<dbReference type="PANTHER" id="PTHR32494">
    <property type="entry name" value="ALLANTOATE DEIMINASE-RELATED"/>
    <property type="match status" value="1"/>
</dbReference>
<dbReference type="AlphaFoldDB" id="A0A128FA81"/>
<protein>
    <submittedName>
        <fullName evidence="10">N-carbamoyl-L-amino acid hydrolase</fullName>
        <ecNumber evidence="10">3.5.1.87</ecNumber>
    </submittedName>
</protein>
<dbReference type="GO" id="GO:0016813">
    <property type="term" value="F:hydrolase activity, acting on carbon-nitrogen (but not peptide) bonds, in linear amidines"/>
    <property type="evidence" value="ECO:0007669"/>
    <property type="project" value="InterPro"/>
</dbReference>
<feature type="binding site" evidence="7">
    <location>
        <position position="189"/>
    </location>
    <ligand>
        <name>Zn(2+)</name>
        <dbReference type="ChEBI" id="CHEBI:29105"/>
        <label>1</label>
    </ligand>
</feature>
<organism evidence="10 11">
    <name type="scientific">Grimontia celer</name>
    <dbReference type="NCBI Taxonomy" id="1796497"/>
    <lineage>
        <taxon>Bacteria</taxon>
        <taxon>Pseudomonadati</taxon>
        <taxon>Pseudomonadota</taxon>
        <taxon>Gammaproteobacteria</taxon>
        <taxon>Vibrionales</taxon>
        <taxon>Vibrionaceae</taxon>
        <taxon>Grimontia</taxon>
    </lineage>
</organism>
<feature type="binding site" evidence="7">
    <location>
        <position position="125"/>
    </location>
    <ligand>
        <name>Zn(2+)</name>
        <dbReference type="ChEBI" id="CHEBI:29105"/>
        <label>2</label>
    </ligand>
</feature>
<dbReference type="SUPFAM" id="SSF55031">
    <property type="entry name" value="Bacterial exopeptidase dimerisation domain"/>
    <property type="match status" value="1"/>
</dbReference>
<dbReference type="InterPro" id="IPR036264">
    <property type="entry name" value="Bact_exopeptidase_dim_dom"/>
</dbReference>
<dbReference type="PIRSF" id="PIRSF001235">
    <property type="entry name" value="Amidase_carbamoylase"/>
    <property type="match status" value="1"/>
</dbReference>
<dbReference type="Proteomes" id="UP000071641">
    <property type="component" value="Unassembled WGS sequence"/>
</dbReference>
<evidence type="ECO:0000256" key="7">
    <source>
        <dbReference type="PIRSR" id="PIRSR001235-1"/>
    </source>
</evidence>
<dbReference type="InterPro" id="IPR002933">
    <property type="entry name" value="Peptidase_M20"/>
</dbReference>
<name>A0A128FA81_9GAMM</name>
<keyword evidence="4 7" id="KW-0479">Metal-binding</keyword>
<keyword evidence="11" id="KW-1185">Reference proteome</keyword>
<dbReference type="SUPFAM" id="SSF53187">
    <property type="entry name" value="Zn-dependent exopeptidases"/>
    <property type="match status" value="1"/>
</dbReference>
<evidence type="ECO:0000256" key="8">
    <source>
        <dbReference type="PIRSR" id="PIRSR001235-2"/>
    </source>
</evidence>
<dbReference type="CDD" id="cd03884">
    <property type="entry name" value="M20_bAS"/>
    <property type="match status" value="1"/>
</dbReference>
<sequence length="407" mass="43800">MNHLLGQRAQEYLKQLADCSASEIGVTRFPFTPEHKRANALLTAWMQEAGLSVHMDEAGTLVGRYDAGNNAPTLLMGSHQDSVKQGGAYDGIMGIVLPIVALDYLNRQGRKLPYSVEVLAFADEEGVRFPTALVGPRALAGTIDESVVDRKDKGGTSLRTALSDFGLEPDKISQLKRNPDNILGFIETHIEQGPVLEHEGLPLGVVSAICGIERHHLTFTGQAAHAGTVPMHLRKDALTAAAAITIEAEKLAIKLPDLLATVGQLDVTPNVPNAVPGRVSMVIELRSPVDEVREKAGKMLQAFAKETAQLRELGCEITRTYSQQATECDDSLQLALARAIVSTNNRVHHLPSGATHDASAMADLTRVAMLFVRCKKGISHNPAEYASDQDMGLAIDALIALLSDLQC</sequence>
<feature type="domain" description="Peptidase M20 dimerisation" evidence="9">
    <location>
        <begin position="211"/>
        <end position="308"/>
    </location>
</feature>
<evidence type="ECO:0000256" key="4">
    <source>
        <dbReference type="ARBA" id="ARBA00022723"/>
    </source>
</evidence>
<dbReference type="EC" id="3.5.1.87" evidence="10"/>
<dbReference type="Pfam" id="PF07687">
    <property type="entry name" value="M20_dimer"/>
    <property type="match status" value="1"/>
</dbReference>
<reference evidence="11" key="1">
    <citation type="submission" date="2016-02" db="EMBL/GenBank/DDBJ databases">
        <authorList>
            <person name="Rodrigo-Torres Lidia"/>
            <person name="Arahal R.David."/>
        </authorList>
    </citation>
    <scope>NUCLEOTIDE SEQUENCE [LARGE SCALE GENOMIC DNA]</scope>
    <source>
        <strain evidence="11">CECT 9029</strain>
    </source>
</reference>
<dbReference type="InterPro" id="IPR010158">
    <property type="entry name" value="Amidase_Cbmase"/>
</dbReference>
<dbReference type="GO" id="GO:0050538">
    <property type="term" value="F:N-carbamoyl-L-amino-acid hydrolase activity"/>
    <property type="evidence" value="ECO:0007669"/>
    <property type="project" value="UniProtKB-EC"/>
</dbReference>